<evidence type="ECO:0000313" key="4">
    <source>
        <dbReference type="Proteomes" id="UP000789719"/>
    </source>
</evidence>
<keyword evidence="1" id="KW-0732">Signal</keyword>
<keyword evidence="2" id="KW-1133">Transmembrane helix</keyword>
<organism evidence="3 4">
    <name type="scientific">Periweissella ghanensis</name>
    <dbReference type="NCBI Taxonomy" id="467997"/>
    <lineage>
        <taxon>Bacteria</taxon>
        <taxon>Bacillati</taxon>
        <taxon>Bacillota</taxon>
        <taxon>Bacilli</taxon>
        <taxon>Lactobacillales</taxon>
        <taxon>Lactobacillaceae</taxon>
        <taxon>Periweissella</taxon>
    </lineage>
</organism>
<proteinExistence type="predicted"/>
<dbReference type="EMBL" id="CAKKNT010000020">
    <property type="protein sequence ID" value="CAH0418953.1"/>
    <property type="molecule type" value="Genomic_DNA"/>
</dbReference>
<dbReference type="InterPro" id="IPR037873">
    <property type="entry name" value="BamE-like"/>
</dbReference>
<evidence type="ECO:0000313" key="3">
    <source>
        <dbReference type="EMBL" id="CAH0418953.1"/>
    </source>
</evidence>
<name>A0ABM8ZC45_9LACO</name>
<evidence type="ECO:0000256" key="1">
    <source>
        <dbReference type="ARBA" id="ARBA00022729"/>
    </source>
</evidence>
<sequence>MSKKIVDENGNTYVQKKPFYKRVWFWIVIVVLVLIIGGSIGGGNKNKPVNKESNSKVSSNKKIITSEQFNNLKVGDMSNNGNGGTSYKDVESIFGKPNSTTSSSIQGQTVEMDTWSNLGGDYTTMSLSFGGEGDKRSLSSKSLTSAKSIISGAKISQADYDAITTNGTMNVSDLVKKFGQPAVKTVYSILNTETKTLVWSNVNSNLGSGVSLTVSGGNTVIGKTKTSN</sequence>
<feature type="transmembrane region" description="Helical" evidence="2">
    <location>
        <begin position="23"/>
        <end position="43"/>
    </location>
</feature>
<comment type="caution">
    <text evidence="3">The sequence shown here is derived from an EMBL/GenBank/DDBJ whole genome shotgun (WGS) entry which is preliminary data.</text>
</comment>
<keyword evidence="2" id="KW-0472">Membrane</keyword>
<dbReference type="InterPro" id="IPR024418">
    <property type="entry name" value="DUF3862"/>
</dbReference>
<dbReference type="Pfam" id="PF12978">
    <property type="entry name" value="DUF3862"/>
    <property type="match status" value="1"/>
</dbReference>
<accession>A0ABM8ZC45</accession>
<keyword evidence="2" id="KW-0812">Transmembrane</keyword>
<protein>
    <recommendedName>
        <fullName evidence="5">DUF3862 domain-containing protein</fullName>
    </recommendedName>
</protein>
<gene>
    <name evidence="3" type="ORF">WGH24286_01396</name>
</gene>
<evidence type="ECO:0008006" key="5">
    <source>
        <dbReference type="Google" id="ProtNLM"/>
    </source>
</evidence>
<dbReference type="Gene3D" id="3.30.1450.10">
    <property type="match status" value="2"/>
</dbReference>
<reference evidence="3 4" key="1">
    <citation type="submission" date="2021-11" db="EMBL/GenBank/DDBJ databases">
        <authorList>
            <person name="Depoorter E."/>
        </authorList>
    </citation>
    <scope>NUCLEOTIDE SEQUENCE [LARGE SCALE GENOMIC DNA]</scope>
    <source>
        <strain evidence="3 4">LMG 24286</strain>
    </source>
</reference>
<keyword evidence="4" id="KW-1185">Reference proteome</keyword>
<dbReference type="Proteomes" id="UP000789719">
    <property type="component" value="Unassembled WGS sequence"/>
</dbReference>
<dbReference type="RefSeq" id="WP_230099031.1">
    <property type="nucleotide sequence ID" value="NZ_CAKKNT010000020.1"/>
</dbReference>
<evidence type="ECO:0000256" key="2">
    <source>
        <dbReference type="SAM" id="Phobius"/>
    </source>
</evidence>